<sequence length="191" mass="20973">RAACADHARLYPQVDVPLACGQCDADYHDRPRDWSGADARLCPGAGAGGARRARRAAGHDAAVLWRAHRGPRLHVPGRAARAVCRHPGGGARVAAHHRILPRPAPKDLRPAPPGRARRPRLPHPARRPAKAGRPAPRPRLRVRRREEHGQGRGPRPHRPHRRARGRRGHGRCKVGVRDAPPVALPRGRLEL</sequence>
<feature type="non-terminal residue" evidence="1">
    <location>
        <position position="191"/>
    </location>
</feature>
<protein>
    <submittedName>
        <fullName evidence="1">Uncharacterized protein</fullName>
    </submittedName>
</protein>
<comment type="caution">
    <text evidence="1">The sequence shown here is derived from an EMBL/GenBank/DDBJ whole genome shotgun (WGS) entry which is preliminary data.</text>
</comment>
<accession>A0ACC1KYL3</accession>
<evidence type="ECO:0000313" key="2">
    <source>
        <dbReference type="Proteomes" id="UP001140087"/>
    </source>
</evidence>
<evidence type="ECO:0000313" key="1">
    <source>
        <dbReference type="EMBL" id="KAJ2797565.1"/>
    </source>
</evidence>
<feature type="non-terminal residue" evidence="1">
    <location>
        <position position="1"/>
    </location>
</feature>
<reference evidence="1" key="1">
    <citation type="submission" date="2022-07" db="EMBL/GenBank/DDBJ databases">
        <title>Phylogenomic reconstructions and comparative analyses of Kickxellomycotina fungi.</title>
        <authorList>
            <person name="Reynolds N.K."/>
            <person name="Stajich J.E."/>
            <person name="Barry K."/>
            <person name="Grigoriev I.V."/>
            <person name="Crous P."/>
            <person name="Smith M.E."/>
        </authorList>
    </citation>
    <scope>NUCLEOTIDE SEQUENCE</scope>
    <source>
        <strain evidence="1">BCRC 34780</strain>
    </source>
</reference>
<proteinExistence type="predicted"/>
<gene>
    <name evidence="1" type="ORF">H4R21_004272</name>
</gene>
<organism evidence="1 2">
    <name type="scientific">Coemansia helicoidea</name>
    <dbReference type="NCBI Taxonomy" id="1286919"/>
    <lineage>
        <taxon>Eukaryota</taxon>
        <taxon>Fungi</taxon>
        <taxon>Fungi incertae sedis</taxon>
        <taxon>Zoopagomycota</taxon>
        <taxon>Kickxellomycotina</taxon>
        <taxon>Kickxellomycetes</taxon>
        <taxon>Kickxellales</taxon>
        <taxon>Kickxellaceae</taxon>
        <taxon>Coemansia</taxon>
    </lineage>
</organism>
<dbReference type="EMBL" id="JANBUN010001570">
    <property type="protein sequence ID" value="KAJ2797565.1"/>
    <property type="molecule type" value="Genomic_DNA"/>
</dbReference>
<dbReference type="Proteomes" id="UP001140087">
    <property type="component" value="Unassembled WGS sequence"/>
</dbReference>
<keyword evidence="2" id="KW-1185">Reference proteome</keyword>
<name>A0ACC1KYL3_9FUNG</name>